<gene>
    <name evidence="3" type="ORF">DR950_05805</name>
</gene>
<dbReference type="PANTHER" id="PTHR46825:SF7">
    <property type="entry name" value="D-ALANYL-D-ALANINE CARBOXYPEPTIDASE"/>
    <property type="match status" value="1"/>
</dbReference>
<name>A0A373A4S0_9ACTN</name>
<dbReference type="SUPFAM" id="SSF56601">
    <property type="entry name" value="beta-lactamase/transpeptidase-like"/>
    <property type="match status" value="1"/>
</dbReference>
<proteinExistence type="predicted"/>
<dbReference type="GO" id="GO:0016787">
    <property type="term" value="F:hydrolase activity"/>
    <property type="evidence" value="ECO:0007669"/>
    <property type="project" value="UniProtKB-KW"/>
</dbReference>
<sequence>MARQGALRRGFGAVAVAAAMAMGTVTAAAAADVQGEYGGGHGATRTAMADLVRAESLPGTIAGVREGDDNWSAAVGTADTATGQPRSPRERFRIGSVTKTFTATVVLQLQAEGRLDLDDTVEKWLPGVLQGVGKKGSAITIRQILGHTSGLFSFDQDPLMLKRLASPDFLNHRYDTYRPEDLVRLAVRHPLLFKPGKQVKYSNTDYLLAGMIIAKVTGRPYGEAIEQRIIRPLGLSATSLPGTAVDLPRPHALGYSKLFGGSTTPVETTELNPSWAGAAGEMISTTADLTSFYSALMRGQLLPKAELDEMLPATATATGGPGLGIGDVKLSCGITLWGHTGGIHGSSTVALTTRDGRHAAVFNTNADWVDGERKLAEAEFCH</sequence>
<evidence type="ECO:0000313" key="3">
    <source>
        <dbReference type="EMBL" id="RGD62682.1"/>
    </source>
</evidence>
<dbReference type="InterPro" id="IPR012338">
    <property type="entry name" value="Beta-lactam/transpept-like"/>
</dbReference>
<dbReference type="Gene3D" id="3.40.710.10">
    <property type="entry name" value="DD-peptidase/beta-lactamase superfamily"/>
    <property type="match status" value="1"/>
</dbReference>
<protein>
    <submittedName>
        <fullName evidence="3">Class A beta-lactamase-related serine hydrolase</fullName>
    </submittedName>
</protein>
<evidence type="ECO:0000259" key="2">
    <source>
        <dbReference type="Pfam" id="PF00144"/>
    </source>
</evidence>
<keyword evidence="3" id="KW-0378">Hydrolase</keyword>
<dbReference type="EMBL" id="QVIG01000001">
    <property type="protein sequence ID" value="RGD62682.1"/>
    <property type="molecule type" value="Genomic_DNA"/>
</dbReference>
<keyword evidence="4" id="KW-1185">Reference proteome</keyword>
<organism evidence="3 4">
    <name type="scientific">Kitasatospora xanthocidica</name>
    <dbReference type="NCBI Taxonomy" id="83382"/>
    <lineage>
        <taxon>Bacteria</taxon>
        <taxon>Bacillati</taxon>
        <taxon>Actinomycetota</taxon>
        <taxon>Actinomycetes</taxon>
        <taxon>Kitasatosporales</taxon>
        <taxon>Streptomycetaceae</taxon>
        <taxon>Kitasatospora</taxon>
    </lineage>
</organism>
<feature type="signal peptide" evidence="1">
    <location>
        <begin position="1"/>
        <end position="30"/>
    </location>
</feature>
<reference evidence="3 4" key="1">
    <citation type="submission" date="2018-08" db="EMBL/GenBank/DDBJ databases">
        <title>Diversity &amp; Physiological Properties of Lignin-Decomposing Actinobacteria from Soil.</title>
        <authorList>
            <person name="Roh S.G."/>
            <person name="Kim S.B."/>
        </authorList>
    </citation>
    <scope>NUCLEOTIDE SEQUENCE [LARGE SCALE GENOMIC DNA]</scope>
    <source>
        <strain evidence="3 4">MMS17-GH009</strain>
    </source>
</reference>
<feature type="domain" description="Beta-lactamase-related" evidence="2">
    <location>
        <begin position="47"/>
        <end position="367"/>
    </location>
</feature>
<dbReference type="AlphaFoldDB" id="A0A373A4S0"/>
<dbReference type="Proteomes" id="UP000263377">
    <property type="component" value="Unassembled WGS sequence"/>
</dbReference>
<accession>A0A373A4S0</accession>
<dbReference type="Pfam" id="PF00144">
    <property type="entry name" value="Beta-lactamase"/>
    <property type="match status" value="1"/>
</dbReference>
<dbReference type="PANTHER" id="PTHR46825">
    <property type="entry name" value="D-ALANYL-D-ALANINE-CARBOXYPEPTIDASE/ENDOPEPTIDASE AMPH"/>
    <property type="match status" value="1"/>
</dbReference>
<feature type="chain" id="PRO_5016696028" evidence="1">
    <location>
        <begin position="31"/>
        <end position="382"/>
    </location>
</feature>
<evidence type="ECO:0000313" key="4">
    <source>
        <dbReference type="Proteomes" id="UP000263377"/>
    </source>
</evidence>
<dbReference type="InterPro" id="IPR050491">
    <property type="entry name" value="AmpC-like"/>
</dbReference>
<evidence type="ECO:0000256" key="1">
    <source>
        <dbReference type="SAM" id="SignalP"/>
    </source>
</evidence>
<keyword evidence="1" id="KW-0732">Signal</keyword>
<dbReference type="InterPro" id="IPR001466">
    <property type="entry name" value="Beta-lactam-related"/>
</dbReference>
<comment type="caution">
    <text evidence="3">The sequence shown here is derived from an EMBL/GenBank/DDBJ whole genome shotgun (WGS) entry which is preliminary data.</text>
</comment>